<keyword evidence="3" id="KW-0804">Transcription</keyword>
<dbReference type="RefSeq" id="WP_380869915.1">
    <property type="nucleotide sequence ID" value="NZ_JBHUMA010000006.1"/>
</dbReference>
<keyword evidence="2" id="KW-0238">DNA-binding</keyword>
<dbReference type="Pfam" id="PF12833">
    <property type="entry name" value="HTH_18"/>
    <property type="match status" value="1"/>
</dbReference>
<feature type="compositionally biased region" description="Basic and acidic residues" evidence="4">
    <location>
        <begin position="161"/>
        <end position="177"/>
    </location>
</feature>
<dbReference type="PANTHER" id="PTHR43280:SF28">
    <property type="entry name" value="HTH-TYPE TRANSCRIPTIONAL ACTIVATOR RHAS"/>
    <property type="match status" value="1"/>
</dbReference>
<feature type="domain" description="HTH araC/xylS-type" evidence="5">
    <location>
        <begin position="97"/>
        <end position="161"/>
    </location>
</feature>
<evidence type="ECO:0000256" key="3">
    <source>
        <dbReference type="ARBA" id="ARBA00023163"/>
    </source>
</evidence>
<evidence type="ECO:0000256" key="2">
    <source>
        <dbReference type="ARBA" id="ARBA00023125"/>
    </source>
</evidence>
<dbReference type="Proteomes" id="UP001597393">
    <property type="component" value="Unassembled WGS sequence"/>
</dbReference>
<evidence type="ECO:0000256" key="1">
    <source>
        <dbReference type="ARBA" id="ARBA00023015"/>
    </source>
</evidence>
<dbReference type="InterPro" id="IPR018060">
    <property type="entry name" value="HTH_AraC"/>
</dbReference>
<dbReference type="Gene3D" id="1.10.10.60">
    <property type="entry name" value="Homeodomain-like"/>
    <property type="match status" value="1"/>
</dbReference>
<dbReference type="PANTHER" id="PTHR43280">
    <property type="entry name" value="ARAC-FAMILY TRANSCRIPTIONAL REGULATOR"/>
    <property type="match status" value="1"/>
</dbReference>
<dbReference type="InterPro" id="IPR009057">
    <property type="entry name" value="Homeodomain-like_sf"/>
</dbReference>
<sequence length="177" mass="20973">MAVEDQMRRWELPVTHIVLGEVSTNAPIDDRLRETIKADLDKLGFELIDDKRKQVVERVKTAIIELIYQQDFDQRENLSTWLQEKVKQDYHQLSIWFSELESTTIEKYFIAQKIERVKELLHYEELTLTEIADQLHYSSVAYLSNQFKKVTGYTPSAYKSSADKRRQPLDKVKSYKK</sequence>
<dbReference type="PROSITE" id="PS01124">
    <property type="entry name" value="HTH_ARAC_FAMILY_2"/>
    <property type="match status" value="1"/>
</dbReference>
<evidence type="ECO:0000313" key="7">
    <source>
        <dbReference type="Proteomes" id="UP001597393"/>
    </source>
</evidence>
<evidence type="ECO:0000256" key="4">
    <source>
        <dbReference type="SAM" id="MobiDB-lite"/>
    </source>
</evidence>
<comment type="caution">
    <text evidence="6">The sequence shown here is derived from an EMBL/GenBank/DDBJ whole genome shotgun (WGS) entry which is preliminary data.</text>
</comment>
<keyword evidence="7" id="KW-1185">Reference proteome</keyword>
<dbReference type="SUPFAM" id="SSF46689">
    <property type="entry name" value="Homeodomain-like"/>
    <property type="match status" value="1"/>
</dbReference>
<reference evidence="7" key="1">
    <citation type="journal article" date="2019" name="Int. J. Syst. Evol. Microbiol.">
        <title>The Global Catalogue of Microorganisms (GCM) 10K type strain sequencing project: providing services to taxonomists for standard genome sequencing and annotation.</title>
        <authorList>
            <consortium name="The Broad Institute Genomics Platform"/>
            <consortium name="The Broad Institute Genome Sequencing Center for Infectious Disease"/>
            <person name="Wu L."/>
            <person name="Ma J."/>
        </authorList>
    </citation>
    <scope>NUCLEOTIDE SEQUENCE [LARGE SCALE GENOMIC DNA]</scope>
    <source>
        <strain evidence="7">KCTC 42248</strain>
    </source>
</reference>
<keyword evidence="1" id="KW-0805">Transcription regulation</keyword>
<gene>
    <name evidence="6" type="ORF">ACFSQ3_12600</name>
</gene>
<dbReference type="EMBL" id="JBHUMA010000006">
    <property type="protein sequence ID" value="MFD2599791.1"/>
    <property type="molecule type" value="Genomic_DNA"/>
</dbReference>
<dbReference type="SMART" id="SM00342">
    <property type="entry name" value="HTH_ARAC"/>
    <property type="match status" value="1"/>
</dbReference>
<proteinExistence type="predicted"/>
<organism evidence="6 7">
    <name type="scientific">Sphingobacterium corticis</name>
    <dbReference type="NCBI Taxonomy" id="1812823"/>
    <lineage>
        <taxon>Bacteria</taxon>
        <taxon>Pseudomonadati</taxon>
        <taxon>Bacteroidota</taxon>
        <taxon>Sphingobacteriia</taxon>
        <taxon>Sphingobacteriales</taxon>
        <taxon>Sphingobacteriaceae</taxon>
        <taxon>Sphingobacterium</taxon>
    </lineage>
</organism>
<evidence type="ECO:0000313" key="6">
    <source>
        <dbReference type="EMBL" id="MFD2599791.1"/>
    </source>
</evidence>
<protein>
    <submittedName>
        <fullName evidence="6">Helix-turn-helix domain-containing protein</fullName>
    </submittedName>
</protein>
<accession>A0ABW5NL31</accession>
<evidence type="ECO:0000259" key="5">
    <source>
        <dbReference type="PROSITE" id="PS01124"/>
    </source>
</evidence>
<name>A0ABW5NL31_9SPHI</name>
<feature type="region of interest" description="Disordered" evidence="4">
    <location>
        <begin position="158"/>
        <end position="177"/>
    </location>
</feature>